<dbReference type="AlphaFoldDB" id="A0A246GF62"/>
<accession>A0A246GF62</accession>
<reference evidence="1 2" key="1">
    <citation type="journal article" date="2017" name="Infect. Genet. Evol.">
        <title>Comparative genome analysis of fish pathogen Flavobacterium columnare reveals extensive sequence diversity within the species.</title>
        <authorList>
            <person name="Kayansamruaj P."/>
            <person name="Dong H.T."/>
            <person name="Hirono I."/>
            <person name="Kondo H."/>
            <person name="Senapin S."/>
            <person name="Rodkhum C."/>
        </authorList>
    </citation>
    <scope>NUCLEOTIDE SEQUENCE [LARGE SCALE GENOMIC DNA]</scope>
    <source>
        <strain evidence="1 2">1215</strain>
    </source>
</reference>
<comment type="caution">
    <text evidence="1">The sequence shown here is derived from an EMBL/GenBank/DDBJ whole genome shotgun (WGS) entry which is preliminary data.</text>
</comment>
<dbReference type="Proteomes" id="UP000197768">
    <property type="component" value="Unassembled WGS sequence"/>
</dbReference>
<organism evidence="1 2">
    <name type="scientific">Flavobacterium davisii</name>
    <dbReference type="NCBI Taxonomy" id="2906077"/>
    <lineage>
        <taxon>Bacteria</taxon>
        <taxon>Pseudomonadati</taxon>
        <taxon>Bacteroidota</taxon>
        <taxon>Flavobacteriia</taxon>
        <taxon>Flavobacteriales</taxon>
        <taxon>Flavobacteriaceae</taxon>
        <taxon>Flavobacterium</taxon>
    </lineage>
</organism>
<protein>
    <submittedName>
        <fullName evidence="1">Uncharacterized protein</fullName>
    </submittedName>
</protein>
<sequence>MVDKTTNRRYYLHRAVKKQFNARVSPRKKLVYIAYNLIEEDKVKELQTKFNYTIQTEIV</sequence>
<name>A0A246GF62_9FLAO</name>
<gene>
    <name evidence="1" type="ORF">BWK59_14195</name>
</gene>
<evidence type="ECO:0000313" key="1">
    <source>
        <dbReference type="EMBL" id="OWP82751.1"/>
    </source>
</evidence>
<proteinExistence type="predicted"/>
<dbReference type="EMBL" id="MTCZ01000269">
    <property type="protein sequence ID" value="OWP82751.1"/>
    <property type="molecule type" value="Genomic_DNA"/>
</dbReference>
<evidence type="ECO:0000313" key="2">
    <source>
        <dbReference type="Proteomes" id="UP000197768"/>
    </source>
</evidence>